<dbReference type="Pfam" id="PF25047">
    <property type="entry name" value="Beta-prop_TEP1_2nd"/>
    <property type="match status" value="1"/>
</dbReference>
<dbReference type="SUPFAM" id="SSF140864">
    <property type="entry name" value="TROVE domain-like"/>
    <property type="match status" value="1"/>
</dbReference>
<dbReference type="InterPro" id="IPR015943">
    <property type="entry name" value="WD40/YVTN_repeat-like_dom_sf"/>
</dbReference>
<sequence length="2730" mass="305215">MRLDHTFRSGERLQPEQRRSIPFLKEKSNTHLILSSRVIIVGYLKVEKSGTKNKEATMKTRDIGPPLHEKQGTSSLQAMSLENPFLLQNVLSHQCKAWTDPKTELKVHLPSLKLGSTSALSSDLAKATAEMRQSVLKPVLGTNVSKDAFTSPLVSPCTTLKAADTRNQFLSTTVPKLHLHKPPTQTCSFGKVMTSDAAFSFSTQSTDKTSTLTSNLLLHHKLDMPLRKAPEMMETDVTLPQEYQLLAQDAEDMPDVCTSMPEYCLPAVDEEEMESLPPLTSLQEFSHCDSDPVKSVNMIKMKLINAVCCSLVDGPNFSSSSDPTRKALEEICKEVVHWDPEFLLKVALYTRQELNIRTTANFLLALAVFHEPCRPHLRRYFSAAVQLPSDWMEVPKIYQSLALKQGKSVPLPSCLRRAMTDKFKQFTEYQLAKYNTRVHRGKTSKKKTKEQEKCKKHRQVRVFPCLRKVAQVLLDLQWKFDTDPGFLDSQPKRKAKERQNDLSLKKLIKKLHITEPAHLVQSLLGCRYPSDLQSFARSRLPGPWDSQLSGKRMKLKQPDTWERLLSLRGNIPSVWEELIDSKKLPFMAMLRNLRNLIKAGISTKHHRKVINRLSNKVAVIQSRQFPFRFLSAYKVILDLEEEQRKSETPALCNAAILRKIFRLIASKDSSLSGLKSFNWTRRALRAVMGIPSVFQLVKREKEHQKRIREVKYDMEVLKKYRDALDESIRISAKHNLPPLPGRTAIFCSVDFTMFQPCLKAKGLCCPSEEKCPEENSDPITILELALLLSLMVKETAEDVQLIFYTSNSVIEASPSSDSILENVGSIIEQIRAWQCNPSPPSSSHRSRRSQFHTDWEYRDWQTIFAQHNEGSSTWDPPFSPTSECGPPAEYILDLVSQKKKVDTFLMISHHFVDSFFMSALHLYRRQVNTDSLFIHLQPEQQSRNNDQTPGQWSDIFLSGFSEQVLRVISVRGSSRLLEHIGRIDERFNLPKPAETLNRDQCVVQAPHPLATSLRIRWQSIRVFISSTFRDMHGERDLLIRSVFPELRARASRFFLSIEEIDLRWGITEEESRSNRQLGLCLSEVARSQIFIGMLGNRYGHVPQEYDLPNLPHFEWLQSYPRGASITELEAMQFLKNNPISSHPSAFFYFRDPTFTCSVPRQWLQDFTAESTEASRRMSDLKNCLSQHGNANYSCYSCEWGGVTDGKPYVKELEEFGSQVLQDIWEFIKKTYIMVEDEVPEDEEKVAQEAYLDYNHRQFCARSKLLASASSMTEKSQHGAPAGGRVLAISAGPSEGKTVFMAALVNKLNTVKNKKNQTDSSSMSDIFFHFSHGSPGAQSVDKMLFRLCTQLNLRLKRNSSLPVTYRGLVSEFFSLLQSISLSLRRQHSVILLIDGADCLLGQSGQRTSDWIPERLPQHVHLVLSMDENSSLLSALKKRKDASFLSLGPLEPSDRAEIVRHTLALYGKRLDESAFNNQMRLLLIKKGSQQPLYLRLISEELRTFAVYEKVSEMIKSFPASLPPLMQHVLATLEQEHGLETVTTSLTALYIARNGLQERDLYSILTMCSEVGPVGSSVTWEEAQRVAGCTGLLPMASFSYLMTSFKSILGLAASSAISDSTLHLSNSHLRSAIEKRYLKKARLAKTVHLLIAAHLWKSVDPEHLDPFRKPDVDSISELPYHLIHSGCLDQLSSLLTNLHFLSAHVTLGLLPHLCEVYSLYFSFLTKSSDGVPPDSQGVEIYRDFIQRNCSLLSQNPSLFYQQVINEPDTSPITSQGQRLLGNEKDYESAGRAHSLYTLRWKNKPQTVRKADSKTMAVPSLPTCVSMSSTGRWAAVGTSEGSVHVLDTDSGQEVNSFETSCDGISACELLTDSSLCVASYDGWMELWNIHDGSRLLRVEAHKSQITGCSISPDRKQLATVSLDLHLKVWDSTKGVLVGSHEFSYPLNCVTFHPEGQLIACGSWDSQIIILKIGTWAAVSVISGHKSSIRDICFAPSGKTIASAALDGEVRLWSWQENVLLANFPAHCGMAQVSKFICNGRYLVTAGEDCKVQVWAGCLGQLERLCGSGPLSPALSIAVSPLNKYLAVGYQSDGVKIYKVSTGGLFAECDILDIAVPAITWLQNETLALGCNNKTVQIWDAIEGQAKCQHICRGHQGPVLALAHSSQFLASASEDCTVHLWPVNALTNGVSTAPVSPSAVLRGHTAGVTCCALSPDGHFLASGSKDRSLLCWDIVSGVPSLSRSLPSCHRDWITGCSWTSSSMLLSCSNDCTLCLWDPRSGQLLCDFLGHQSAVSTVLAMDEHLVSVSRDGILKVWNLKGVELTSISAHNSQINQCTVFSDHSSTAVPVTHDRGDLMVATASVDGTVKLWRPLMVEKLQSHAGHTGSIRGASATKDSPFFLTVAEDHSLRLWEAPLQKDDGSAAHHQSAVTAVAWSPNGQFVVSGSEGGEIIVWHSGSPLTTVQASEQSISNILFTSQGSFFVVSMNHEVTRFDLEAHPDQDSVSVKKSYSFDVGFFVTSAVLFNPEEILLLGPDVSDRKLLSVSKRSMRSLRIKTKNYFTDIVLMKNNEISVLENSPNPVIYVLRATKSGEWKIAMKRMFPPWRGDDLGSWITKAQPDFGFADATGCLLMEGSKAQKKTPESEDDDNDQDTWEVLDWDRKQIHSSSVTALHILNNMIFTASLDRNVKVWTYPKLKQVGLFQCEGAVSCLEPDPVHGSEIVCGDSLGNIYFLRLQ</sequence>
<gene>
    <name evidence="5" type="ORF">NDU88_004433</name>
</gene>
<proteinExistence type="predicted"/>
<dbReference type="Pfam" id="PF05729">
    <property type="entry name" value="NACHT"/>
    <property type="match status" value="1"/>
</dbReference>
<feature type="repeat" description="WD" evidence="3">
    <location>
        <begin position="2418"/>
        <end position="2449"/>
    </location>
</feature>
<evidence type="ECO:0000259" key="4">
    <source>
        <dbReference type="PROSITE" id="PS50988"/>
    </source>
</evidence>
<dbReference type="PROSITE" id="PS50082">
    <property type="entry name" value="WD_REPEATS_2"/>
    <property type="match status" value="8"/>
</dbReference>
<comment type="caution">
    <text evidence="5">The sequence shown here is derived from an EMBL/GenBank/DDBJ whole genome shotgun (WGS) entry which is preliminary data.</text>
</comment>
<evidence type="ECO:0000313" key="6">
    <source>
        <dbReference type="Proteomes" id="UP001066276"/>
    </source>
</evidence>
<dbReference type="InterPro" id="IPR041452">
    <property type="entry name" value="APAF1_C"/>
</dbReference>
<organism evidence="5 6">
    <name type="scientific">Pleurodeles waltl</name>
    <name type="common">Iberian ribbed newt</name>
    <dbReference type="NCBI Taxonomy" id="8319"/>
    <lineage>
        <taxon>Eukaryota</taxon>
        <taxon>Metazoa</taxon>
        <taxon>Chordata</taxon>
        <taxon>Craniata</taxon>
        <taxon>Vertebrata</taxon>
        <taxon>Euteleostomi</taxon>
        <taxon>Amphibia</taxon>
        <taxon>Batrachia</taxon>
        <taxon>Caudata</taxon>
        <taxon>Salamandroidea</taxon>
        <taxon>Salamandridae</taxon>
        <taxon>Pleurodelinae</taxon>
        <taxon>Pleurodeles</taxon>
    </lineage>
</organism>
<dbReference type="SUPFAM" id="SSF52540">
    <property type="entry name" value="P-loop containing nucleoside triphosphate hydrolases"/>
    <property type="match status" value="1"/>
</dbReference>
<feature type="repeat" description="WD" evidence="3">
    <location>
        <begin position="2147"/>
        <end position="2176"/>
    </location>
</feature>
<dbReference type="CDD" id="cd00200">
    <property type="entry name" value="WD40"/>
    <property type="match status" value="2"/>
</dbReference>
<dbReference type="PROSITE" id="PS50988">
    <property type="entry name" value="TROVE"/>
    <property type="match status" value="1"/>
</dbReference>
<dbReference type="Gene3D" id="1.25.40.370">
    <property type="match status" value="1"/>
</dbReference>
<feature type="repeat" description="WD" evidence="3">
    <location>
        <begin position="1977"/>
        <end position="2018"/>
    </location>
</feature>
<dbReference type="PANTHER" id="PTHR44791">
    <property type="entry name" value="TELOMERASE PROTEIN COMPONENT 1 TEP1"/>
    <property type="match status" value="1"/>
</dbReference>
<dbReference type="InterPro" id="IPR037214">
    <property type="entry name" value="TROVE_dom_sf"/>
</dbReference>
<dbReference type="GO" id="GO:0070034">
    <property type="term" value="F:telomerase RNA binding"/>
    <property type="evidence" value="ECO:0007669"/>
    <property type="project" value="TreeGrafter"/>
</dbReference>
<dbReference type="SUPFAM" id="SSF50998">
    <property type="entry name" value="Quinoprotein alcohol dehydrogenase-like"/>
    <property type="match status" value="2"/>
</dbReference>
<name>A0AAV7PKZ1_PLEWA</name>
<dbReference type="InterPro" id="IPR027417">
    <property type="entry name" value="P-loop_NTPase"/>
</dbReference>
<feature type="repeat" description="WD" evidence="3">
    <location>
        <begin position="2334"/>
        <end position="2365"/>
    </location>
</feature>
<dbReference type="GO" id="GO:0003720">
    <property type="term" value="F:telomerase activity"/>
    <property type="evidence" value="ECO:0007669"/>
    <property type="project" value="TreeGrafter"/>
</dbReference>
<dbReference type="Pfam" id="PF00400">
    <property type="entry name" value="WD40"/>
    <property type="match status" value="6"/>
</dbReference>
<evidence type="ECO:0000256" key="2">
    <source>
        <dbReference type="ARBA" id="ARBA00022737"/>
    </source>
</evidence>
<dbReference type="InterPro" id="IPR056828">
    <property type="entry name" value="Beta-prop_TEP1_C"/>
</dbReference>
<feature type="repeat" description="WD" evidence="3">
    <location>
        <begin position="1894"/>
        <end position="1935"/>
    </location>
</feature>
<feature type="repeat" description="WD" evidence="3">
    <location>
        <begin position="2196"/>
        <end position="2237"/>
    </location>
</feature>
<dbReference type="InterPro" id="IPR019775">
    <property type="entry name" value="WD40_repeat_CS"/>
</dbReference>
<dbReference type="PANTHER" id="PTHR44791:SF1">
    <property type="entry name" value="TELOMERASE PROTEIN COMPONENT 1"/>
    <property type="match status" value="1"/>
</dbReference>
<dbReference type="Pfam" id="PF17908">
    <property type="entry name" value="APAF1_C"/>
    <property type="match status" value="1"/>
</dbReference>
<dbReference type="InterPro" id="IPR025139">
    <property type="entry name" value="DUF4062"/>
</dbReference>
<feature type="repeat" description="WD" evidence="3">
    <location>
        <begin position="2376"/>
        <end position="2408"/>
    </location>
</feature>
<keyword evidence="1 3" id="KW-0853">WD repeat</keyword>
<evidence type="ECO:0000256" key="3">
    <source>
        <dbReference type="PROSITE-ProRule" id="PRU00221"/>
    </source>
</evidence>
<feature type="domain" description="TROVE" evidence="4">
    <location>
        <begin position="282"/>
        <end position="741"/>
    </location>
</feature>
<dbReference type="GO" id="GO:0000722">
    <property type="term" value="P:telomere maintenance via recombination"/>
    <property type="evidence" value="ECO:0007669"/>
    <property type="project" value="TreeGrafter"/>
</dbReference>
<keyword evidence="2" id="KW-0677">Repeat</keyword>
<reference evidence="5" key="1">
    <citation type="journal article" date="2022" name="bioRxiv">
        <title>Sequencing and chromosome-scale assembly of the giantPleurodeles waltlgenome.</title>
        <authorList>
            <person name="Brown T."/>
            <person name="Elewa A."/>
            <person name="Iarovenko S."/>
            <person name="Subramanian E."/>
            <person name="Araus A.J."/>
            <person name="Petzold A."/>
            <person name="Susuki M."/>
            <person name="Suzuki K.-i.T."/>
            <person name="Hayashi T."/>
            <person name="Toyoda A."/>
            <person name="Oliveira C."/>
            <person name="Osipova E."/>
            <person name="Leigh N.D."/>
            <person name="Simon A."/>
            <person name="Yun M.H."/>
        </authorList>
    </citation>
    <scope>NUCLEOTIDE SEQUENCE</scope>
    <source>
        <strain evidence="5">20211129_DDA</strain>
        <tissue evidence="5">Liver</tissue>
    </source>
</reference>
<dbReference type="Pfam" id="PF19334">
    <property type="entry name" value="DUF5920"/>
    <property type="match status" value="1"/>
</dbReference>
<dbReference type="InterPro" id="IPR001680">
    <property type="entry name" value="WD40_rpt"/>
</dbReference>
<dbReference type="InterPro" id="IPR011047">
    <property type="entry name" value="Quinoprotein_ADH-like_sf"/>
</dbReference>
<dbReference type="InterPro" id="IPR036465">
    <property type="entry name" value="vWFA_dom_sf"/>
</dbReference>
<dbReference type="InterPro" id="IPR036322">
    <property type="entry name" value="WD40_repeat_dom_sf"/>
</dbReference>
<dbReference type="Pfam" id="PF13271">
    <property type="entry name" value="DUF4062"/>
    <property type="match status" value="1"/>
</dbReference>
<protein>
    <recommendedName>
        <fullName evidence="4">TROVE domain-containing protein</fullName>
    </recommendedName>
</protein>
<dbReference type="Pfam" id="PF05731">
    <property type="entry name" value="TROVE"/>
    <property type="match status" value="1"/>
</dbReference>
<dbReference type="Pfam" id="PF25048">
    <property type="entry name" value="Beta-prop_TEP1_C"/>
    <property type="match status" value="1"/>
</dbReference>
<feature type="repeat" description="WD" evidence="3">
    <location>
        <begin position="2282"/>
        <end position="2321"/>
    </location>
</feature>
<dbReference type="GO" id="GO:0005697">
    <property type="term" value="C:telomerase holoenzyme complex"/>
    <property type="evidence" value="ECO:0007669"/>
    <property type="project" value="TreeGrafter"/>
</dbReference>
<dbReference type="SMART" id="SM00320">
    <property type="entry name" value="WD40"/>
    <property type="match status" value="17"/>
</dbReference>
<dbReference type="Gene3D" id="2.130.10.10">
    <property type="entry name" value="YVTN repeat-like/Quinoprotein amine dehydrogenase"/>
    <property type="match status" value="6"/>
</dbReference>
<dbReference type="PROSITE" id="PS50294">
    <property type="entry name" value="WD_REPEATS_REGION"/>
    <property type="match status" value="5"/>
</dbReference>
<dbReference type="EMBL" id="JANPWB010000011">
    <property type="protein sequence ID" value="KAJ1126020.1"/>
    <property type="molecule type" value="Genomic_DNA"/>
</dbReference>
<dbReference type="SUPFAM" id="SSF50978">
    <property type="entry name" value="WD40 repeat-like"/>
    <property type="match status" value="1"/>
</dbReference>
<dbReference type="InterPro" id="IPR056829">
    <property type="entry name" value="Beta-prop_TEP1_2nd"/>
</dbReference>
<dbReference type="PROSITE" id="PS00678">
    <property type="entry name" value="WD_REPEATS_1"/>
    <property type="match status" value="1"/>
</dbReference>
<evidence type="ECO:0000313" key="5">
    <source>
        <dbReference type="EMBL" id="KAJ1126020.1"/>
    </source>
</evidence>
<dbReference type="Proteomes" id="UP001066276">
    <property type="component" value="Chromosome 7"/>
</dbReference>
<dbReference type="InterPro" id="IPR008858">
    <property type="entry name" value="TROVE_dom"/>
</dbReference>
<dbReference type="InterPro" id="IPR007111">
    <property type="entry name" value="NACHT_NTPase"/>
</dbReference>
<keyword evidence="6" id="KW-1185">Reference proteome</keyword>
<dbReference type="InterPro" id="IPR052652">
    <property type="entry name" value="Telomerase_Complex_Comp"/>
</dbReference>
<evidence type="ECO:0000256" key="1">
    <source>
        <dbReference type="ARBA" id="ARBA00022574"/>
    </source>
</evidence>
<accession>A0AAV7PKZ1</accession>
<dbReference type="Gene3D" id="3.40.50.410">
    <property type="entry name" value="von Willebrand factor, type A domain"/>
    <property type="match status" value="1"/>
</dbReference>
<dbReference type="InterPro" id="IPR045804">
    <property type="entry name" value="DUF5920"/>
</dbReference>